<dbReference type="InterPro" id="IPR031259">
    <property type="entry name" value="ILBP"/>
</dbReference>
<dbReference type="InterPro" id="IPR012674">
    <property type="entry name" value="Calycin"/>
</dbReference>
<proteinExistence type="inferred from homology"/>
<evidence type="ECO:0000313" key="8">
    <source>
        <dbReference type="Proteomes" id="UP000198287"/>
    </source>
</evidence>
<dbReference type="OrthoDB" id="354351at2759"/>
<dbReference type="Proteomes" id="UP000198287">
    <property type="component" value="Unassembled WGS sequence"/>
</dbReference>
<dbReference type="PRINTS" id="PR00178">
    <property type="entry name" value="FATTYACIDBP"/>
</dbReference>
<dbReference type="Gene3D" id="2.40.128.20">
    <property type="match status" value="1"/>
</dbReference>
<protein>
    <recommendedName>
        <fullName evidence="4">Fatty acid-binding protein, muscle</fullName>
    </recommendedName>
    <alternativeName>
        <fullName evidence="5">M-FABP</fullName>
    </alternativeName>
</protein>
<evidence type="ECO:0000313" key="7">
    <source>
        <dbReference type="EMBL" id="OXA49228.1"/>
    </source>
</evidence>
<evidence type="ECO:0000256" key="5">
    <source>
        <dbReference type="ARBA" id="ARBA00081149"/>
    </source>
</evidence>
<dbReference type="Pfam" id="PF00061">
    <property type="entry name" value="Lipocalin"/>
    <property type="match status" value="1"/>
</dbReference>
<dbReference type="CDD" id="cd00742">
    <property type="entry name" value="FABP"/>
    <property type="match status" value="1"/>
</dbReference>
<comment type="caution">
    <text evidence="7">The sequence shown here is derived from an EMBL/GenBank/DDBJ whole genome shotgun (WGS) entry which is preliminary data.</text>
</comment>
<keyword evidence="8" id="KW-1185">Reference proteome</keyword>
<reference evidence="7 8" key="1">
    <citation type="submission" date="2015-12" db="EMBL/GenBank/DDBJ databases">
        <title>The genome of Folsomia candida.</title>
        <authorList>
            <person name="Faddeeva A."/>
            <person name="Derks M.F."/>
            <person name="Anvar Y."/>
            <person name="Smit S."/>
            <person name="Van Straalen N."/>
            <person name="Roelofs D."/>
        </authorList>
    </citation>
    <scope>NUCLEOTIDE SEQUENCE [LARGE SCALE GENOMIC DNA]</scope>
    <source>
        <strain evidence="7 8">VU population</strain>
        <tissue evidence="7">Whole body</tissue>
    </source>
</reference>
<name>A0A226DW15_FOLCA</name>
<comment type="function">
    <text evidence="3">Binds fatty acids in a 1:1 molar ratio.</text>
</comment>
<dbReference type="PANTHER" id="PTHR11955">
    <property type="entry name" value="FATTY ACID BINDING PROTEIN"/>
    <property type="match status" value="1"/>
</dbReference>
<dbReference type="EMBL" id="LNIX01000010">
    <property type="protein sequence ID" value="OXA49228.1"/>
    <property type="molecule type" value="Genomic_DNA"/>
</dbReference>
<comment type="similarity">
    <text evidence="1">Belongs to the calycin superfamily. Fatty-acid binding protein (FABP) family.</text>
</comment>
<dbReference type="InterPro" id="IPR000463">
    <property type="entry name" value="Fatty_acid-bd"/>
</dbReference>
<dbReference type="InterPro" id="IPR000566">
    <property type="entry name" value="Lipocln_cytosolic_FA-bd_dom"/>
</dbReference>
<dbReference type="OMA" id="IHRMAIT"/>
<dbReference type="AlphaFoldDB" id="A0A226DW15"/>
<evidence type="ECO:0000256" key="2">
    <source>
        <dbReference type="ARBA" id="ARBA00023121"/>
    </source>
</evidence>
<dbReference type="GO" id="GO:0005504">
    <property type="term" value="F:fatty acid binding"/>
    <property type="evidence" value="ECO:0007669"/>
    <property type="project" value="UniProtKB-ARBA"/>
</dbReference>
<sequence length="133" mass="15133">MVSIAGKYEFVSSDNYDEFMKACGVSLVTRTVANKLKNQVEFKDLGNNKWNQKTFSTFKDFEITFTLGESFEEQTADGRKCQAIVTREGDTLIHKQQLEGIETVVTREFKPNGELVCTFKAKDAVAKRVYKKV</sequence>
<evidence type="ECO:0000256" key="4">
    <source>
        <dbReference type="ARBA" id="ARBA00072951"/>
    </source>
</evidence>
<dbReference type="FunFam" id="2.40.128.20:FF:000001">
    <property type="entry name" value="Fatty acid-binding protein, adipocyte"/>
    <property type="match status" value="1"/>
</dbReference>
<keyword evidence="2" id="KW-0446">Lipid-binding</keyword>
<organism evidence="7 8">
    <name type="scientific">Folsomia candida</name>
    <name type="common">Springtail</name>
    <dbReference type="NCBI Taxonomy" id="158441"/>
    <lineage>
        <taxon>Eukaryota</taxon>
        <taxon>Metazoa</taxon>
        <taxon>Ecdysozoa</taxon>
        <taxon>Arthropoda</taxon>
        <taxon>Hexapoda</taxon>
        <taxon>Collembola</taxon>
        <taxon>Entomobryomorpha</taxon>
        <taxon>Isotomoidea</taxon>
        <taxon>Isotomidae</taxon>
        <taxon>Proisotominae</taxon>
        <taxon>Folsomia</taxon>
    </lineage>
</organism>
<dbReference type="SUPFAM" id="SSF50814">
    <property type="entry name" value="Lipocalins"/>
    <property type="match status" value="1"/>
</dbReference>
<evidence type="ECO:0000256" key="1">
    <source>
        <dbReference type="ARBA" id="ARBA00008390"/>
    </source>
</evidence>
<feature type="domain" description="Lipocalin/cytosolic fatty-acid binding" evidence="6">
    <location>
        <begin position="5"/>
        <end position="132"/>
    </location>
</feature>
<accession>A0A226DW15</accession>
<evidence type="ECO:0000259" key="6">
    <source>
        <dbReference type="Pfam" id="PF00061"/>
    </source>
</evidence>
<gene>
    <name evidence="7" type="ORF">Fcan01_16022</name>
</gene>
<evidence type="ECO:0000256" key="3">
    <source>
        <dbReference type="ARBA" id="ARBA00057009"/>
    </source>
</evidence>